<keyword evidence="5" id="KW-0547">Nucleotide-binding</keyword>
<evidence type="ECO:0000256" key="4">
    <source>
        <dbReference type="ARBA" id="ARBA00022701"/>
    </source>
</evidence>
<keyword evidence="4" id="KW-0493">Microtubule</keyword>
<keyword evidence="11" id="KW-0206">Cytoskeleton</keyword>
<gene>
    <name evidence="13" type="ORF">LOTGIDRAFT_148678</name>
</gene>
<reference evidence="13 14" key="1">
    <citation type="journal article" date="2013" name="Nature">
        <title>Insights into bilaterian evolution from three spiralian genomes.</title>
        <authorList>
            <person name="Simakov O."/>
            <person name="Marletaz F."/>
            <person name="Cho S.J."/>
            <person name="Edsinger-Gonzales E."/>
            <person name="Havlak P."/>
            <person name="Hellsten U."/>
            <person name="Kuo D.H."/>
            <person name="Larsson T."/>
            <person name="Lv J."/>
            <person name="Arendt D."/>
            <person name="Savage R."/>
            <person name="Osoegawa K."/>
            <person name="de Jong P."/>
            <person name="Grimwood J."/>
            <person name="Chapman J.A."/>
            <person name="Shapiro H."/>
            <person name="Aerts A."/>
            <person name="Otillar R.P."/>
            <person name="Terry A.Y."/>
            <person name="Boore J.L."/>
            <person name="Grigoriev I.V."/>
            <person name="Lindberg D.R."/>
            <person name="Seaver E.C."/>
            <person name="Weisblat D.A."/>
            <person name="Putnam N.H."/>
            <person name="Rokhsar D.S."/>
        </authorList>
    </citation>
    <scope>NUCLEOTIDE SEQUENCE [LARGE SCALE GENOMIC DNA]</scope>
</reference>
<dbReference type="GO" id="GO:0045505">
    <property type="term" value="F:dynein intermediate chain binding"/>
    <property type="evidence" value="ECO:0007669"/>
    <property type="project" value="InterPro"/>
</dbReference>
<evidence type="ECO:0000256" key="12">
    <source>
        <dbReference type="ARBA" id="ARBA00023273"/>
    </source>
</evidence>
<dbReference type="OrthoDB" id="10251809at2759"/>
<evidence type="ECO:0000256" key="8">
    <source>
        <dbReference type="ARBA" id="ARBA00023054"/>
    </source>
</evidence>
<keyword evidence="8" id="KW-0175">Coiled coil</keyword>
<comment type="similarity">
    <text evidence="2">Belongs to the dynein heavy chain family.</text>
</comment>
<evidence type="ECO:0000256" key="11">
    <source>
        <dbReference type="ARBA" id="ARBA00023212"/>
    </source>
</evidence>
<dbReference type="InterPro" id="IPR026983">
    <property type="entry name" value="DHC"/>
</dbReference>
<evidence type="ECO:0000256" key="3">
    <source>
        <dbReference type="ARBA" id="ARBA00022490"/>
    </source>
</evidence>
<dbReference type="STRING" id="225164.V4CMD9"/>
<feature type="non-terminal residue" evidence="13">
    <location>
        <position position="1"/>
    </location>
</feature>
<name>V4CMD9_LOTGI</name>
<dbReference type="GO" id="GO:0051959">
    <property type="term" value="F:dynein light intermediate chain binding"/>
    <property type="evidence" value="ECO:0007669"/>
    <property type="project" value="InterPro"/>
</dbReference>
<dbReference type="PANTHER" id="PTHR46961:SF19">
    <property type="entry name" value="DYNEIN HEAVY CHAIN 5, AXONEMAL"/>
    <property type="match status" value="1"/>
</dbReference>
<evidence type="ECO:0000313" key="14">
    <source>
        <dbReference type="Proteomes" id="UP000030746"/>
    </source>
</evidence>
<keyword evidence="9" id="KW-0969">Cilium</keyword>
<keyword evidence="14" id="KW-1185">Reference proteome</keyword>
<dbReference type="RefSeq" id="XP_009045813.1">
    <property type="nucleotide sequence ID" value="XM_009047565.1"/>
</dbReference>
<dbReference type="AlphaFoldDB" id="V4CMD9"/>
<dbReference type="FunFam" id="1.10.8.1220:FF:000001">
    <property type="entry name" value="Dynein axonemal heavy chain 5"/>
    <property type="match status" value="1"/>
</dbReference>
<evidence type="ECO:0000256" key="9">
    <source>
        <dbReference type="ARBA" id="ARBA00023069"/>
    </source>
</evidence>
<evidence type="ECO:0000313" key="13">
    <source>
        <dbReference type="EMBL" id="ESP03500.1"/>
    </source>
</evidence>
<sequence length="105" mass="12196">PVATRGSILYFLIVEMSMVNVMYQTSLKQFLELFDLSMAKSQKSPITGKRINNIIEYLNLSVFRYTARGLYENDKFLFTILMTLKIEMAAGRVRPEEFQVFIKGK</sequence>
<proteinExistence type="inferred from homology"/>
<dbReference type="GO" id="GO:0007018">
    <property type="term" value="P:microtubule-based movement"/>
    <property type="evidence" value="ECO:0007669"/>
    <property type="project" value="InterPro"/>
</dbReference>
<keyword evidence="12" id="KW-0966">Cell projection</keyword>
<keyword evidence="3" id="KW-0963">Cytoplasm</keyword>
<evidence type="ECO:0000256" key="2">
    <source>
        <dbReference type="ARBA" id="ARBA00008887"/>
    </source>
</evidence>
<evidence type="ECO:0000256" key="6">
    <source>
        <dbReference type="ARBA" id="ARBA00022840"/>
    </source>
</evidence>
<dbReference type="KEGG" id="lgi:LOTGIDRAFT_148678"/>
<evidence type="ECO:0000256" key="7">
    <source>
        <dbReference type="ARBA" id="ARBA00023017"/>
    </source>
</evidence>
<comment type="subcellular location">
    <subcellularLocation>
        <location evidence="1">Cytoplasm</location>
        <location evidence="1">Cytoskeleton</location>
        <location evidence="1">Cilium axoneme</location>
    </subcellularLocation>
</comment>
<accession>V4CMD9</accession>
<dbReference type="GO" id="GO:0005930">
    <property type="term" value="C:axoneme"/>
    <property type="evidence" value="ECO:0007669"/>
    <property type="project" value="UniProtKB-SubCell"/>
</dbReference>
<keyword evidence="6" id="KW-0067">ATP-binding</keyword>
<keyword evidence="10" id="KW-0505">Motor protein</keyword>
<evidence type="ECO:0000256" key="5">
    <source>
        <dbReference type="ARBA" id="ARBA00022741"/>
    </source>
</evidence>
<dbReference type="Proteomes" id="UP000030746">
    <property type="component" value="Unassembled WGS sequence"/>
</dbReference>
<keyword evidence="7" id="KW-0243">Dynein</keyword>
<organism evidence="13 14">
    <name type="scientific">Lottia gigantea</name>
    <name type="common">Giant owl limpet</name>
    <dbReference type="NCBI Taxonomy" id="225164"/>
    <lineage>
        <taxon>Eukaryota</taxon>
        <taxon>Metazoa</taxon>
        <taxon>Spiralia</taxon>
        <taxon>Lophotrochozoa</taxon>
        <taxon>Mollusca</taxon>
        <taxon>Gastropoda</taxon>
        <taxon>Patellogastropoda</taxon>
        <taxon>Lottioidea</taxon>
        <taxon>Lottiidae</taxon>
        <taxon>Lottia</taxon>
    </lineage>
</organism>
<dbReference type="CTD" id="20235421"/>
<dbReference type="GO" id="GO:0005874">
    <property type="term" value="C:microtubule"/>
    <property type="evidence" value="ECO:0007669"/>
    <property type="project" value="UniProtKB-KW"/>
</dbReference>
<dbReference type="GO" id="GO:0005524">
    <property type="term" value="F:ATP binding"/>
    <property type="evidence" value="ECO:0007669"/>
    <property type="project" value="UniProtKB-KW"/>
</dbReference>
<dbReference type="Gene3D" id="1.10.8.1220">
    <property type="match status" value="1"/>
</dbReference>
<dbReference type="GO" id="GO:0030286">
    <property type="term" value="C:dynein complex"/>
    <property type="evidence" value="ECO:0007669"/>
    <property type="project" value="UniProtKB-KW"/>
</dbReference>
<protein>
    <submittedName>
        <fullName evidence="13">Uncharacterized protein</fullName>
    </submittedName>
</protein>
<dbReference type="EMBL" id="KB199996">
    <property type="protein sequence ID" value="ESP03500.1"/>
    <property type="molecule type" value="Genomic_DNA"/>
</dbReference>
<evidence type="ECO:0000256" key="1">
    <source>
        <dbReference type="ARBA" id="ARBA00004430"/>
    </source>
</evidence>
<evidence type="ECO:0000256" key="10">
    <source>
        <dbReference type="ARBA" id="ARBA00023175"/>
    </source>
</evidence>
<dbReference type="PANTHER" id="PTHR46961">
    <property type="entry name" value="DYNEIN HEAVY CHAIN 1, AXONEMAL-LIKE PROTEIN"/>
    <property type="match status" value="1"/>
</dbReference>
<dbReference type="GeneID" id="20235421"/>